<protein>
    <submittedName>
        <fullName evidence="2">Uncharacterized protein</fullName>
    </submittedName>
</protein>
<sequence>MDETLKLILGELEKVNTRLDRLDSGQKELKISQDQLQQNQNQLQTSQDQLQKNQNQLQASQDQLQKNQNQLQASQDQLQKNQNQLQTSQDQLKDNLINGLGPYFEHIEKHIDAKTSKITETLEDQQRVIDTLAARSVRHESDIKDFKRILKNQ</sequence>
<evidence type="ECO:0000256" key="1">
    <source>
        <dbReference type="SAM" id="MobiDB-lite"/>
    </source>
</evidence>
<dbReference type="OrthoDB" id="2887676at2"/>
<name>A0A366ECT9_9BACI</name>
<dbReference type="Proteomes" id="UP000252118">
    <property type="component" value="Unassembled WGS sequence"/>
</dbReference>
<feature type="region of interest" description="Disordered" evidence="1">
    <location>
        <begin position="39"/>
        <end position="87"/>
    </location>
</feature>
<comment type="caution">
    <text evidence="2">The sequence shown here is derived from an EMBL/GenBank/DDBJ whole genome shotgun (WGS) entry which is preliminary data.</text>
</comment>
<dbReference type="AlphaFoldDB" id="A0A366ECT9"/>
<evidence type="ECO:0000313" key="2">
    <source>
        <dbReference type="EMBL" id="RBP00207.1"/>
    </source>
</evidence>
<reference evidence="2 3" key="1">
    <citation type="submission" date="2018-06" db="EMBL/GenBank/DDBJ databases">
        <title>Freshwater and sediment microbial communities from various areas in North America, analyzing microbe dynamics in response to fracking.</title>
        <authorList>
            <person name="Lamendella R."/>
        </authorList>
    </citation>
    <scope>NUCLEOTIDE SEQUENCE [LARGE SCALE GENOMIC DNA]</scope>
    <source>
        <strain evidence="2 3">97B</strain>
    </source>
</reference>
<gene>
    <name evidence="2" type="ORF">DET59_12524</name>
</gene>
<proteinExistence type="predicted"/>
<dbReference type="EMBL" id="QNRJ01000025">
    <property type="protein sequence ID" value="RBP00207.1"/>
    <property type="molecule type" value="Genomic_DNA"/>
</dbReference>
<evidence type="ECO:0000313" key="3">
    <source>
        <dbReference type="Proteomes" id="UP000252118"/>
    </source>
</evidence>
<organism evidence="2 3">
    <name type="scientific">Rossellomorea aquimaris</name>
    <dbReference type="NCBI Taxonomy" id="189382"/>
    <lineage>
        <taxon>Bacteria</taxon>
        <taxon>Bacillati</taxon>
        <taxon>Bacillota</taxon>
        <taxon>Bacilli</taxon>
        <taxon>Bacillales</taxon>
        <taxon>Bacillaceae</taxon>
        <taxon>Rossellomorea</taxon>
    </lineage>
</organism>
<accession>A0A366ECT9</accession>
<dbReference type="RefSeq" id="WP_113971194.1">
    <property type="nucleotide sequence ID" value="NZ_QNRJ01000025.1"/>
</dbReference>